<dbReference type="Pfam" id="PF13369">
    <property type="entry name" value="Transglut_core2"/>
    <property type="match status" value="1"/>
</dbReference>
<dbReference type="KEGG" id="ccro:CMC5_003750"/>
<dbReference type="Proteomes" id="UP000067626">
    <property type="component" value="Chromosome"/>
</dbReference>
<gene>
    <name evidence="3" type="ORF">CMC5_003750</name>
</gene>
<protein>
    <recommendedName>
        <fullName evidence="2">Protein SirB1 N-terminal domain-containing protein</fullName>
    </recommendedName>
</protein>
<dbReference type="AlphaFoldDB" id="A0A0K1E5V6"/>
<evidence type="ECO:0000313" key="4">
    <source>
        <dbReference type="Proteomes" id="UP000067626"/>
    </source>
</evidence>
<comment type="similarity">
    <text evidence="1">Belongs to the UPF0162 family.</text>
</comment>
<feature type="domain" description="Protein SirB1 N-terminal" evidence="2">
    <location>
        <begin position="71"/>
        <end position="237"/>
    </location>
</feature>
<accession>A0A0K1E5V6</accession>
<dbReference type="EMBL" id="CP012159">
    <property type="protein sequence ID" value="AKT36261.1"/>
    <property type="molecule type" value="Genomic_DNA"/>
</dbReference>
<proteinExistence type="inferred from homology"/>
<dbReference type="STRING" id="52.CMC5_003750"/>
<evidence type="ECO:0000259" key="2">
    <source>
        <dbReference type="Pfam" id="PF13369"/>
    </source>
</evidence>
<evidence type="ECO:0000313" key="3">
    <source>
        <dbReference type="EMBL" id="AKT36261.1"/>
    </source>
</evidence>
<reference evidence="3 4" key="1">
    <citation type="submission" date="2015-07" db="EMBL/GenBank/DDBJ databases">
        <title>Genome analysis of myxobacterium Chondromyces crocatus Cm c5 reveals a high potential for natural compound synthesis and the genetic basis for the loss of fruiting body formation.</title>
        <authorList>
            <person name="Zaburannyi N."/>
            <person name="Bunk B."/>
            <person name="Maier J."/>
            <person name="Overmann J."/>
            <person name="Mueller R."/>
        </authorList>
    </citation>
    <scope>NUCLEOTIDE SEQUENCE [LARGE SCALE GENOMIC DNA]</scope>
    <source>
        <strain evidence="3 4">Cm c5</strain>
    </source>
</reference>
<dbReference type="InterPro" id="IPR032698">
    <property type="entry name" value="SirB1_N"/>
</dbReference>
<dbReference type="PANTHER" id="PTHR31350:SF21">
    <property type="entry name" value="F-BOX ONLY PROTEIN 21"/>
    <property type="match status" value="1"/>
</dbReference>
<dbReference type="PANTHER" id="PTHR31350">
    <property type="entry name" value="SI:DKEY-261L7.2"/>
    <property type="match status" value="1"/>
</dbReference>
<organism evidence="3 4">
    <name type="scientific">Chondromyces crocatus</name>
    <dbReference type="NCBI Taxonomy" id="52"/>
    <lineage>
        <taxon>Bacteria</taxon>
        <taxon>Pseudomonadati</taxon>
        <taxon>Myxococcota</taxon>
        <taxon>Polyangia</taxon>
        <taxon>Polyangiales</taxon>
        <taxon>Polyangiaceae</taxon>
        <taxon>Chondromyces</taxon>
    </lineage>
</organism>
<sequence>MRLGDSFRGLMQRGAWPARRGGATLLWPMEAPVNLTLFAHVIARSEDEIDLAEAALLIAEAEHPGLEVPRYLAMLDRLGADVRRALDQPLDHTEATVGSAPVEHVLQVIYGQHGFRGNSTDYYDPRNSYLNQVLDRHLGIPITLAIVLLEVCRRAGITAHGVSFPGHFLVRSPLPALPSSGRGALSNRALLIDPFEGRLLGREELKALAARATGSNQEPDPRLLQPASKRQILVRMLSNLRAIYSKRQDPERLREVLERIQVLSPSEELRKELEQIGGRQPWPQRAHLLN</sequence>
<evidence type="ECO:0000256" key="1">
    <source>
        <dbReference type="ARBA" id="ARBA00007100"/>
    </source>
</evidence>
<name>A0A0K1E5V6_CHOCO</name>
<dbReference type="PATRIC" id="fig|52.7.peg.401"/>
<keyword evidence="4" id="KW-1185">Reference proteome</keyword>